<dbReference type="RefSeq" id="XP_007311596.1">
    <property type="nucleotide sequence ID" value="XM_007311534.1"/>
</dbReference>
<protein>
    <submittedName>
        <fullName evidence="2">Uncharacterized protein</fullName>
    </submittedName>
</protein>
<dbReference type="AlphaFoldDB" id="R7RWW0"/>
<name>R7RWW0_STEHR</name>
<reference evidence="3" key="1">
    <citation type="journal article" date="2012" name="Science">
        <title>The Paleozoic origin of enzymatic lignin decomposition reconstructed from 31 fungal genomes.</title>
        <authorList>
            <person name="Floudas D."/>
            <person name="Binder M."/>
            <person name="Riley R."/>
            <person name="Barry K."/>
            <person name="Blanchette R.A."/>
            <person name="Henrissat B."/>
            <person name="Martinez A.T."/>
            <person name="Otillar R."/>
            <person name="Spatafora J.W."/>
            <person name="Yadav J.S."/>
            <person name="Aerts A."/>
            <person name="Benoit I."/>
            <person name="Boyd A."/>
            <person name="Carlson A."/>
            <person name="Copeland A."/>
            <person name="Coutinho P.M."/>
            <person name="de Vries R.P."/>
            <person name="Ferreira P."/>
            <person name="Findley K."/>
            <person name="Foster B."/>
            <person name="Gaskell J."/>
            <person name="Glotzer D."/>
            <person name="Gorecki P."/>
            <person name="Heitman J."/>
            <person name="Hesse C."/>
            <person name="Hori C."/>
            <person name="Igarashi K."/>
            <person name="Jurgens J.A."/>
            <person name="Kallen N."/>
            <person name="Kersten P."/>
            <person name="Kohler A."/>
            <person name="Kuees U."/>
            <person name="Kumar T.K.A."/>
            <person name="Kuo A."/>
            <person name="LaButti K."/>
            <person name="Larrondo L.F."/>
            <person name="Lindquist E."/>
            <person name="Ling A."/>
            <person name="Lombard V."/>
            <person name="Lucas S."/>
            <person name="Lundell T."/>
            <person name="Martin R."/>
            <person name="McLaughlin D.J."/>
            <person name="Morgenstern I."/>
            <person name="Morin E."/>
            <person name="Murat C."/>
            <person name="Nagy L.G."/>
            <person name="Nolan M."/>
            <person name="Ohm R.A."/>
            <person name="Patyshakuliyeva A."/>
            <person name="Rokas A."/>
            <person name="Ruiz-Duenas F.J."/>
            <person name="Sabat G."/>
            <person name="Salamov A."/>
            <person name="Samejima M."/>
            <person name="Schmutz J."/>
            <person name="Slot J.C."/>
            <person name="St John F."/>
            <person name="Stenlid J."/>
            <person name="Sun H."/>
            <person name="Sun S."/>
            <person name="Syed K."/>
            <person name="Tsang A."/>
            <person name="Wiebenga A."/>
            <person name="Young D."/>
            <person name="Pisabarro A."/>
            <person name="Eastwood D.C."/>
            <person name="Martin F."/>
            <person name="Cullen D."/>
            <person name="Grigoriev I.V."/>
            <person name="Hibbett D.S."/>
        </authorList>
    </citation>
    <scope>NUCLEOTIDE SEQUENCE [LARGE SCALE GENOMIC DNA]</scope>
    <source>
        <strain evidence="3">FP-91666</strain>
    </source>
</reference>
<feature type="region of interest" description="Disordered" evidence="1">
    <location>
        <begin position="79"/>
        <end position="104"/>
    </location>
</feature>
<accession>R7RWW0</accession>
<feature type="region of interest" description="Disordered" evidence="1">
    <location>
        <begin position="1"/>
        <end position="56"/>
    </location>
</feature>
<feature type="compositionally biased region" description="Basic and acidic residues" evidence="1">
    <location>
        <begin position="1"/>
        <end position="10"/>
    </location>
</feature>
<evidence type="ECO:0000313" key="3">
    <source>
        <dbReference type="Proteomes" id="UP000053927"/>
    </source>
</evidence>
<proteinExistence type="predicted"/>
<dbReference type="GeneID" id="18802451"/>
<gene>
    <name evidence="2" type="ORF">STEHIDRAFT_163816</name>
</gene>
<organism evidence="2 3">
    <name type="scientific">Stereum hirsutum (strain FP-91666)</name>
    <name type="common">White-rot fungus</name>
    <dbReference type="NCBI Taxonomy" id="721885"/>
    <lineage>
        <taxon>Eukaryota</taxon>
        <taxon>Fungi</taxon>
        <taxon>Dikarya</taxon>
        <taxon>Basidiomycota</taxon>
        <taxon>Agaricomycotina</taxon>
        <taxon>Agaricomycetes</taxon>
        <taxon>Russulales</taxon>
        <taxon>Stereaceae</taxon>
        <taxon>Stereum</taxon>
    </lineage>
</organism>
<dbReference type="Proteomes" id="UP000053927">
    <property type="component" value="Unassembled WGS sequence"/>
</dbReference>
<evidence type="ECO:0000313" key="2">
    <source>
        <dbReference type="EMBL" id="EIM79293.1"/>
    </source>
</evidence>
<dbReference type="EMBL" id="JH687406">
    <property type="protein sequence ID" value="EIM79293.1"/>
    <property type="molecule type" value="Genomic_DNA"/>
</dbReference>
<evidence type="ECO:0000256" key="1">
    <source>
        <dbReference type="SAM" id="MobiDB-lite"/>
    </source>
</evidence>
<dbReference type="KEGG" id="shs:STEHIDRAFT_163816"/>
<keyword evidence="3" id="KW-1185">Reference proteome</keyword>
<feature type="compositionally biased region" description="Acidic residues" evidence="1">
    <location>
        <begin position="87"/>
        <end position="104"/>
    </location>
</feature>
<sequence length="104" mass="11928">MRQRDAKPEDDGTTTSSVIQPDSRRRRRGHTVNEMSDERLVGRAPGSHTGTAEEIRRQITDIRVEMDALRARQLMAELAMGRRDETGADDNDDEPPPEYYEEEE</sequence>